<reference evidence="4" key="1">
    <citation type="journal article" date="2019" name="Int. J. Syst. Evol. Microbiol.">
        <title>The Global Catalogue of Microorganisms (GCM) 10K type strain sequencing project: providing services to taxonomists for standard genome sequencing and annotation.</title>
        <authorList>
            <consortium name="The Broad Institute Genomics Platform"/>
            <consortium name="The Broad Institute Genome Sequencing Center for Infectious Disease"/>
            <person name="Wu L."/>
            <person name="Ma J."/>
        </authorList>
    </citation>
    <scope>NUCLEOTIDE SEQUENCE [LARGE SCALE GENOMIC DNA]</scope>
    <source>
        <strain evidence="4">JCM 17759</strain>
    </source>
</reference>
<dbReference type="EMBL" id="BAABGA010000037">
    <property type="protein sequence ID" value="GAA4456156.1"/>
    <property type="molecule type" value="Genomic_DNA"/>
</dbReference>
<evidence type="ECO:0000259" key="2">
    <source>
        <dbReference type="Pfam" id="PF13360"/>
    </source>
</evidence>
<dbReference type="Pfam" id="PF13360">
    <property type="entry name" value="PQQ_2"/>
    <property type="match status" value="1"/>
</dbReference>
<dbReference type="SUPFAM" id="SSF50998">
    <property type="entry name" value="Quinoprotein alcohol dehydrogenase-like"/>
    <property type="match status" value="1"/>
</dbReference>
<proteinExistence type="predicted"/>
<name>A0ABP8MWF0_9BACT</name>
<dbReference type="Gene3D" id="2.40.10.480">
    <property type="match status" value="1"/>
</dbReference>
<dbReference type="Proteomes" id="UP001500840">
    <property type="component" value="Unassembled WGS sequence"/>
</dbReference>
<keyword evidence="1" id="KW-0732">Signal</keyword>
<dbReference type="InterPro" id="IPR015943">
    <property type="entry name" value="WD40/YVTN_repeat-like_dom_sf"/>
</dbReference>
<evidence type="ECO:0000256" key="1">
    <source>
        <dbReference type="SAM" id="SignalP"/>
    </source>
</evidence>
<protein>
    <submittedName>
        <fullName evidence="3">PQQ-like beta-propeller repeat protein</fullName>
    </submittedName>
</protein>
<dbReference type="RefSeq" id="WP_339936834.1">
    <property type="nucleotide sequence ID" value="NZ_BAABGA010000037.1"/>
</dbReference>
<feature type="signal peptide" evidence="1">
    <location>
        <begin position="1"/>
        <end position="26"/>
    </location>
</feature>
<accession>A0ABP8MWF0</accession>
<dbReference type="InterPro" id="IPR002372">
    <property type="entry name" value="PQQ_rpt_dom"/>
</dbReference>
<keyword evidence="4" id="KW-1185">Reference proteome</keyword>
<organism evidence="3 4">
    <name type="scientific">Novipirellula rosea</name>
    <dbReference type="NCBI Taxonomy" id="1031540"/>
    <lineage>
        <taxon>Bacteria</taxon>
        <taxon>Pseudomonadati</taxon>
        <taxon>Planctomycetota</taxon>
        <taxon>Planctomycetia</taxon>
        <taxon>Pirellulales</taxon>
        <taxon>Pirellulaceae</taxon>
        <taxon>Novipirellula</taxon>
    </lineage>
</organism>
<comment type="caution">
    <text evidence="3">The sequence shown here is derived from an EMBL/GenBank/DDBJ whole genome shotgun (WGS) entry which is preliminary data.</text>
</comment>
<gene>
    <name evidence="3" type="ORF">GCM10023156_31080</name>
</gene>
<dbReference type="InterPro" id="IPR011047">
    <property type="entry name" value="Quinoprotein_ADH-like_sf"/>
</dbReference>
<dbReference type="PANTHER" id="PTHR34512">
    <property type="entry name" value="CELL SURFACE PROTEIN"/>
    <property type="match status" value="1"/>
</dbReference>
<dbReference type="Gene3D" id="2.130.10.10">
    <property type="entry name" value="YVTN repeat-like/Quinoprotein amine dehydrogenase"/>
    <property type="match status" value="1"/>
</dbReference>
<evidence type="ECO:0000313" key="4">
    <source>
        <dbReference type="Proteomes" id="UP001500840"/>
    </source>
</evidence>
<dbReference type="SMART" id="SM00564">
    <property type="entry name" value="PQQ"/>
    <property type="match status" value="3"/>
</dbReference>
<dbReference type="InterPro" id="IPR018391">
    <property type="entry name" value="PQQ_b-propeller_rpt"/>
</dbReference>
<evidence type="ECO:0000313" key="3">
    <source>
        <dbReference type="EMBL" id="GAA4456156.1"/>
    </source>
</evidence>
<sequence length="432" mass="46616">MKSIAKVACVSLLGASSLLLSSFAVAGDADWPQWRGPNRDGHAAPQELKKSWADAAPRLRWSFTSAGRGYSAVSIVDGRLYTMGSHDEKCFAICLNAKTGEKIWETEVARGSTDDDYNHGWGGGPRSTPTVDGDQVFVLSDIGQLAALSKADGKIQWSTNFVSDHGGSIPKWGYAESPLVDGDRVVVTPGEANFMVAFDRKTGEKVWSSQGINAPAQYVSIIKGDVGGKSFYVTASKPGLIAVDTKSGKQVFSDPTTGNDVAVIPTPVLSENLLYHTSDYGAGNTLLKLNADGEKIAAESVYHLAGKSMMNHHGGVVLHDGVIYGCTKANGGMWLAQDLESGETLWEQKMRPNRSGSICFADGMLYCYNDEEGSVVLVEPNRAEWKPKGTLTLPRETELPRDKGAIWAHPVVADQMLIIRDQDLIFAFDIAR</sequence>
<feature type="chain" id="PRO_5047204312" evidence="1">
    <location>
        <begin position="27"/>
        <end position="432"/>
    </location>
</feature>
<dbReference type="PANTHER" id="PTHR34512:SF30">
    <property type="entry name" value="OUTER MEMBRANE PROTEIN ASSEMBLY FACTOR BAMB"/>
    <property type="match status" value="1"/>
</dbReference>
<feature type="domain" description="Pyrrolo-quinoline quinone repeat" evidence="2">
    <location>
        <begin position="94"/>
        <end position="346"/>
    </location>
</feature>